<protein>
    <recommendedName>
        <fullName evidence="5">Ubiquitin-like protease family profile domain-containing protein</fullName>
    </recommendedName>
</protein>
<dbReference type="Gene3D" id="3.40.395.10">
    <property type="entry name" value="Adenoviral Proteinase, Chain A"/>
    <property type="match status" value="1"/>
</dbReference>
<dbReference type="InterPro" id="IPR015410">
    <property type="entry name" value="DUF1985"/>
</dbReference>
<evidence type="ECO:0000256" key="4">
    <source>
        <dbReference type="SAM" id="MobiDB-lite"/>
    </source>
</evidence>
<dbReference type="Pfam" id="PF09331">
    <property type="entry name" value="DUF1985"/>
    <property type="match status" value="1"/>
</dbReference>
<evidence type="ECO:0000256" key="1">
    <source>
        <dbReference type="ARBA" id="ARBA00005234"/>
    </source>
</evidence>
<evidence type="ECO:0000259" key="5">
    <source>
        <dbReference type="PROSITE" id="PS50600"/>
    </source>
</evidence>
<keyword evidence="2" id="KW-0645">Protease</keyword>
<dbReference type="EMBL" id="GL348713">
    <property type="protein sequence ID" value="EFH67785.1"/>
    <property type="molecule type" value="Genomic_DNA"/>
</dbReference>
<feature type="region of interest" description="Disordered" evidence="4">
    <location>
        <begin position="358"/>
        <end position="385"/>
    </location>
</feature>
<comment type="similarity">
    <text evidence="1">Belongs to the peptidase C48 family.</text>
</comment>
<evidence type="ECO:0000313" key="7">
    <source>
        <dbReference type="Proteomes" id="UP000008694"/>
    </source>
</evidence>
<dbReference type="GO" id="GO:0006508">
    <property type="term" value="P:proteolysis"/>
    <property type="evidence" value="ECO:0007669"/>
    <property type="project" value="UniProtKB-KW"/>
</dbReference>
<dbReference type="Pfam" id="PF02902">
    <property type="entry name" value="Peptidase_C48"/>
    <property type="match status" value="1"/>
</dbReference>
<evidence type="ECO:0000313" key="6">
    <source>
        <dbReference type="EMBL" id="EFH67785.1"/>
    </source>
</evidence>
<organism evidence="7">
    <name type="scientific">Arabidopsis lyrata subsp. lyrata</name>
    <name type="common">Lyre-leaved rock-cress</name>
    <dbReference type="NCBI Taxonomy" id="81972"/>
    <lineage>
        <taxon>Eukaryota</taxon>
        <taxon>Viridiplantae</taxon>
        <taxon>Streptophyta</taxon>
        <taxon>Embryophyta</taxon>
        <taxon>Tracheophyta</taxon>
        <taxon>Spermatophyta</taxon>
        <taxon>Magnoliopsida</taxon>
        <taxon>eudicotyledons</taxon>
        <taxon>Gunneridae</taxon>
        <taxon>Pentapetalae</taxon>
        <taxon>rosids</taxon>
        <taxon>malvids</taxon>
        <taxon>Brassicales</taxon>
        <taxon>Brassicaceae</taxon>
        <taxon>Camelineae</taxon>
        <taxon>Arabidopsis</taxon>
    </lineage>
</organism>
<dbReference type="AlphaFoldDB" id="D7KF02"/>
<sequence length="824" mass="94076">MENNLGSTSKTSATTKEFPKLLFGHGKEPEVEKINNSCRLSILRKIKDALPLEYKKVKSDPLFAQVFAIYENGLHYSGRLVHSLMCRQLYDLDTWKDDKGFWSKLLKREEKICIKTMMSTHLGVVHKWGKVDRIRFVYLCVIAGLVIAKDEKKAIPVQYIKLVMDLEKLRAYPWGLHSFDYLVESITNAKKDLKKTKSYALDGFSIALQIWAMEAVPKIGGILGVKLNKNLGASLRCSNWKGAAKVSYQEIIELETGMTAEDIVYPYISITGNYDVYESVDFLRQGENSDVALKNLNALIRTGYDFSDFEWDAVESPDVEEETIDEDLVEDGYVEGQGEIHTNDKEEANVTVEGSLLSGLQSNEHEMATSSKKRRSKDGDHGAQTRKMKLLCQRAPAAPHGFDEEMKTFIREMFETSFKHFGQEVSNKLGKIELDVATLKKAVITMDENSKKDKAPPFGNGQPVDDNCLFHELFTRPGEIDLNMDSQDPDFLQKEMGHLSQKSQAPGFDPSQGIFSQNLEKQQRKDDNAEFMDWNDKGDSGKYDADAVLVYLPEARWTAFEAWFRNVNRDVPKLGPSHLTDALFKRLIDQKEWLGNDEIDAVLYLHRESTSLRRLNSARVGFMSCEFSARIKNEYPKFMKNKKTHKWDSRLIDFVTGESPSHGKTGKSWALDFNRIYAPVNVNNSHWISICVNFVLRTVEVFDCFGNNNRRNVEMFAYIIPRIVKDVHGKVYGKVPLLTQYEIINVKVPKNLNTTMCDCGVYALKHIECHMLNLSMDLINDGNIKEARMKIAVDLWEAAHDPILIERMKNYKPPHQSSDILEID</sequence>
<evidence type="ECO:0000256" key="3">
    <source>
        <dbReference type="ARBA" id="ARBA00022801"/>
    </source>
</evidence>
<evidence type="ECO:0000256" key="2">
    <source>
        <dbReference type="ARBA" id="ARBA00022670"/>
    </source>
</evidence>
<gene>
    <name evidence="6" type="ORF">ARALYDRAFT_337115</name>
</gene>
<dbReference type="GO" id="GO:0008234">
    <property type="term" value="F:cysteine-type peptidase activity"/>
    <property type="evidence" value="ECO:0007669"/>
    <property type="project" value="InterPro"/>
</dbReference>
<proteinExistence type="inferred from homology"/>
<keyword evidence="3" id="KW-0378">Hydrolase</keyword>
<feature type="domain" description="Ubiquitin-like protease family profile" evidence="5">
    <location>
        <begin position="564"/>
        <end position="770"/>
    </location>
</feature>
<dbReference type="Proteomes" id="UP000008694">
    <property type="component" value="Unassembled WGS sequence"/>
</dbReference>
<dbReference type="HOGENOM" id="CLU_017415_6_1_1"/>
<name>D7KF02_ARALL</name>
<dbReference type="InterPro" id="IPR003653">
    <property type="entry name" value="Peptidase_C48_C"/>
</dbReference>
<keyword evidence="7" id="KW-1185">Reference proteome</keyword>
<dbReference type="InterPro" id="IPR038765">
    <property type="entry name" value="Papain-like_cys_pep_sf"/>
</dbReference>
<dbReference type="PANTHER" id="PTHR48449:SF1">
    <property type="entry name" value="DUF1985 DOMAIN-CONTAINING PROTEIN"/>
    <property type="match status" value="1"/>
</dbReference>
<dbReference type="PROSITE" id="PS50600">
    <property type="entry name" value="ULP_PROTEASE"/>
    <property type="match status" value="1"/>
</dbReference>
<reference evidence="7" key="1">
    <citation type="journal article" date="2011" name="Nat. Genet.">
        <title>The Arabidopsis lyrata genome sequence and the basis of rapid genome size change.</title>
        <authorList>
            <person name="Hu T.T."/>
            <person name="Pattyn P."/>
            <person name="Bakker E.G."/>
            <person name="Cao J."/>
            <person name="Cheng J.-F."/>
            <person name="Clark R.M."/>
            <person name="Fahlgren N."/>
            <person name="Fawcett J.A."/>
            <person name="Grimwood J."/>
            <person name="Gundlach H."/>
            <person name="Haberer G."/>
            <person name="Hollister J.D."/>
            <person name="Ossowski S."/>
            <person name="Ottilar R.P."/>
            <person name="Salamov A.A."/>
            <person name="Schneeberger K."/>
            <person name="Spannagl M."/>
            <person name="Wang X."/>
            <person name="Yang L."/>
            <person name="Nasrallah M.E."/>
            <person name="Bergelson J."/>
            <person name="Carrington J.C."/>
            <person name="Gaut B.S."/>
            <person name="Schmutz J."/>
            <person name="Mayer K.F.X."/>
            <person name="Van de Peer Y."/>
            <person name="Grigoriev I.V."/>
            <person name="Nordborg M."/>
            <person name="Weigel D."/>
            <person name="Guo Y.-L."/>
        </authorList>
    </citation>
    <scope>NUCLEOTIDE SEQUENCE [LARGE SCALE GENOMIC DNA]</scope>
    <source>
        <strain evidence="7">cv. MN47</strain>
    </source>
</reference>
<dbReference type="SUPFAM" id="SSF54001">
    <property type="entry name" value="Cysteine proteinases"/>
    <property type="match status" value="1"/>
</dbReference>
<dbReference type="Gramene" id="fgenesh1_pg.C_scaffold_1003680">
    <property type="protein sequence ID" value="fgenesh1_pg.C_scaffold_1003680"/>
    <property type="gene ID" value="fgenesh1_pg.C_scaffold_1003680"/>
</dbReference>
<dbReference type="PANTHER" id="PTHR48449">
    <property type="entry name" value="DUF1985 DOMAIN-CONTAINING PROTEIN"/>
    <property type="match status" value="1"/>
</dbReference>
<accession>D7KF02</accession>